<protein>
    <submittedName>
        <fullName evidence="4">Polyamine N-acetyltransferase 1</fullName>
    </submittedName>
</protein>
<dbReference type="EMBL" id="CP090167">
    <property type="protein sequence ID" value="UJO18118.1"/>
    <property type="molecule type" value="Genomic_DNA"/>
</dbReference>
<dbReference type="PANTHER" id="PTHR10908">
    <property type="entry name" value="SEROTONIN N-ACETYLTRANSFERASE"/>
    <property type="match status" value="1"/>
</dbReference>
<accession>A0A9Q8P9F8</accession>
<dbReference type="GeneID" id="71985882"/>
<proteinExistence type="predicted"/>
<dbReference type="PROSITE" id="PS51186">
    <property type="entry name" value="GNAT"/>
    <property type="match status" value="1"/>
</dbReference>
<evidence type="ECO:0000313" key="5">
    <source>
        <dbReference type="Proteomes" id="UP000756132"/>
    </source>
</evidence>
<keyword evidence="1" id="KW-0808">Transferase</keyword>
<dbReference type="GO" id="GO:0004059">
    <property type="term" value="F:aralkylamine N-acetyltransferase activity"/>
    <property type="evidence" value="ECO:0007669"/>
    <property type="project" value="TreeGrafter"/>
</dbReference>
<dbReference type="PANTHER" id="PTHR10908:SF0">
    <property type="entry name" value="SEROTONIN N-ACETYLTRANSFERASE"/>
    <property type="match status" value="1"/>
</dbReference>
<evidence type="ECO:0000256" key="1">
    <source>
        <dbReference type="ARBA" id="ARBA00022679"/>
    </source>
</evidence>
<feature type="domain" description="N-acetyltransferase" evidence="3">
    <location>
        <begin position="129"/>
        <end position="212"/>
    </location>
</feature>
<dbReference type="SUPFAM" id="SSF55729">
    <property type="entry name" value="Acyl-CoA N-acyltransferases (Nat)"/>
    <property type="match status" value="1"/>
</dbReference>
<keyword evidence="2" id="KW-0012">Acyltransferase</keyword>
<dbReference type="CDD" id="cd04301">
    <property type="entry name" value="NAT_SF"/>
    <property type="match status" value="1"/>
</dbReference>
<dbReference type="KEGG" id="ffu:CLAFUR5_06004"/>
<dbReference type="InterPro" id="IPR016181">
    <property type="entry name" value="Acyl_CoA_acyltransferase"/>
</dbReference>
<dbReference type="Gene3D" id="3.40.630.30">
    <property type="match status" value="1"/>
</dbReference>
<dbReference type="InterPro" id="IPR051635">
    <property type="entry name" value="SNAT-like"/>
</dbReference>
<dbReference type="AlphaFoldDB" id="A0A9Q8P9F8"/>
<evidence type="ECO:0000313" key="4">
    <source>
        <dbReference type="EMBL" id="UJO18118.1"/>
    </source>
</evidence>
<evidence type="ECO:0000256" key="2">
    <source>
        <dbReference type="ARBA" id="ARBA00023315"/>
    </source>
</evidence>
<dbReference type="OrthoDB" id="30840at2759"/>
<gene>
    <name evidence="4" type="ORF">CLAFUR5_06004</name>
</gene>
<reference evidence="4" key="1">
    <citation type="submission" date="2021-12" db="EMBL/GenBank/DDBJ databases">
        <authorList>
            <person name="Zaccaron A."/>
            <person name="Stergiopoulos I."/>
        </authorList>
    </citation>
    <scope>NUCLEOTIDE SEQUENCE</scope>
    <source>
        <strain evidence="4">Race5_Kim</strain>
    </source>
</reference>
<sequence>MGSIPSESTRSRRDRSTKPDTFFLPLSYEHAAICHALETMTFPPAECATLEKFQYRLAKCPELCMGMFINSEEAAKLGGLARQLQFDSHVVKRRFLIGQISATKTTDATVTEAAMASPRPKDHIAGGHRPEGRTVCIHAVAVAPEFQMLGLGRRMLTAYVQHLKQKDMAHRVAILAHAHLLGYYESFGFVNMGLSKNPYGNGGWYDMILDLHSSTAAAAAVAASQL</sequence>
<dbReference type="InterPro" id="IPR000182">
    <property type="entry name" value="GNAT_dom"/>
</dbReference>
<dbReference type="RefSeq" id="XP_047762484.1">
    <property type="nucleotide sequence ID" value="XM_047905152.1"/>
</dbReference>
<evidence type="ECO:0000259" key="3">
    <source>
        <dbReference type="PROSITE" id="PS51186"/>
    </source>
</evidence>
<organism evidence="4 5">
    <name type="scientific">Passalora fulva</name>
    <name type="common">Tomato leaf mold</name>
    <name type="synonym">Cladosporium fulvum</name>
    <dbReference type="NCBI Taxonomy" id="5499"/>
    <lineage>
        <taxon>Eukaryota</taxon>
        <taxon>Fungi</taxon>
        <taxon>Dikarya</taxon>
        <taxon>Ascomycota</taxon>
        <taxon>Pezizomycotina</taxon>
        <taxon>Dothideomycetes</taxon>
        <taxon>Dothideomycetidae</taxon>
        <taxon>Mycosphaerellales</taxon>
        <taxon>Mycosphaerellaceae</taxon>
        <taxon>Fulvia</taxon>
    </lineage>
</organism>
<reference evidence="4" key="2">
    <citation type="journal article" date="2022" name="Microb. Genom.">
        <title>A chromosome-scale genome assembly of the tomato pathogen Cladosporium fulvum reveals a compartmentalized genome architecture and the presence of a dispensable chromosome.</title>
        <authorList>
            <person name="Zaccaron A.Z."/>
            <person name="Chen L.H."/>
            <person name="Samaras A."/>
            <person name="Stergiopoulos I."/>
        </authorList>
    </citation>
    <scope>NUCLEOTIDE SEQUENCE</scope>
    <source>
        <strain evidence="4">Race5_Kim</strain>
    </source>
</reference>
<dbReference type="Proteomes" id="UP000756132">
    <property type="component" value="Chromosome 5"/>
</dbReference>
<name>A0A9Q8P9F8_PASFU</name>
<dbReference type="GO" id="GO:0005737">
    <property type="term" value="C:cytoplasm"/>
    <property type="evidence" value="ECO:0007669"/>
    <property type="project" value="TreeGrafter"/>
</dbReference>
<keyword evidence="5" id="KW-1185">Reference proteome</keyword>
<dbReference type="Pfam" id="PF13673">
    <property type="entry name" value="Acetyltransf_10"/>
    <property type="match status" value="1"/>
</dbReference>